<dbReference type="AlphaFoldDB" id="A0A545T994"/>
<proteinExistence type="predicted"/>
<dbReference type="InterPro" id="IPR036513">
    <property type="entry name" value="STAS_dom_sf"/>
</dbReference>
<keyword evidence="3" id="KW-1185">Reference proteome</keyword>
<sequence>MTYSKSQNFERVCLSDHFTDADVDNVRNELDWIVIKGESNILLDLSGLTSFSFRAAAVFERVAKKIALRRGMLSLIYPKDKALTKKVKALGLLSTGMFNRDTFPAMRPNA</sequence>
<dbReference type="Gene3D" id="3.30.750.24">
    <property type="entry name" value="STAS domain"/>
    <property type="match status" value="1"/>
</dbReference>
<dbReference type="EMBL" id="VIKR01000003">
    <property type="protein sequence ID" value="TQV73782.1"/>
    <property type="molecule type" value="Genomic_DNA"/>
</dbReference>
<dbReference type="RefSeq" id="WP_142942490.1">
    <property type="nucleotide sequence ID" value="NZ_VIKR01000003.1"/>
</dbReference>
<evidence type="ECO:0000313" key="3">
    <source>
        <dbReference type="Proteomes" id="UP000317839"/>
    </source>
</evidence>
<dbReference type="SUPFAM" id="SSF52091">
    <property type="entry name" value="SpoIIaa-like"/>
    <property type="match status" value="1"/>
</dbReference>
<dbReference type="Proteomes" id="UP000317839">
    <property type="component" value="Unassembled WGS sequence"/>
</dbReference>
<accession>A0A545T994</accession>
<evidence type="ECO:0000259" key="1">
    <source>
        <dbReference type="Pfam" id="PF01740"/>
    </source>
</evidence>
<feature type="domain" description="STAS" evidence="1">
    <location>
        <begin position="22"/>
        <end position="93"/>
    </location>
</feature>
<dbReference type="InterPro" id="IPR002645">
    <property type="entry name" value="STAS_dom"/>
</dbReference>
<evidence type="ECO:0000313" key="2">
    <source>
        <dbReference type="EMBL" id="TQV73782.1"/>
    </source>
</evidence>
<name>A0A545T994_9GAMM</name>
<gene>
    <name evidence="2" type="ORF">FLL45_13005</name>
</gene>
<dbReference type="Pfam" id="PF01740">
    <property type="entry name" value="STAS"/>
    <property type="match status" value="1"/>
</dbReference>
<organism evidence="2 3">
    <name type="scientific">Aliikangiella marina</name>
    <dbReference type="NCBI Taxonomy" id="1712262"/>
    <lineage>
        <taxon>Bacteria</taxon>
        <taxon>Pseudomonadati</taxon>
        <taxon>Pseudomonadota</taxon>
        <taxon>Gammaproteobacteria</taxon>
        <taxon>Oceanospirillales</taxon>
        <taxon>Pleioneaceae</taxon>
        <taxon>Aliikangiella</taxon>
    </lineage>
</organism>
<protein>
    <submittedName>
        <fullName evidence="2">STAS domain-containing protein</fullName>
    </submittedName>
</protein>
<comment type="caution">
    <text evidence="2">The sequence shown here is derived from an EMBL/GenBank/DDBJ whole genome shotgun (WGS) entry which is preliminary data.</text>
</comment>
<reference evidence="2 3" key="1">
    <citation type="submission" date="2019-06" db="EMBL/GenBank/DDBJ databases">
        <title>Draft genome of Aliikangiella marina GYP-15.</title>
        <authorList>
            <person name="Wang G."/>
        </authorList>
    </citation>
    <scope>NUCLEOTIDE SEQUENCE [LARGE SCALE GENOMIC DNA]</scope>
    <source>
        <strain evidence="2 3">GYP-15</strain>
    </source>
</reference>